<proteinExistence type="predicted"/>
<name>A0ABR4L5L7_9EURO</name>
<reference evidence="1 2" key="1">
    <citation type="submission" date="2024-07" db="EMBL/GenBank/DDBJ databases">
        <title>Section-level genome sequencing and comparative genomics of Aspergillus sections Usti and Cavernicolus.</title>
        <authorList>
            <consortium name="Lawrence Berkeley National Laboratory"/>
            <person name="Nybo J.L."/>
            <person name="Vesth T.C."/>
            <person name="Theobald S."/>
            <person name="Frisvad J.C."/>
            <person name="Larsen T.O."/>
            <person name="Kjaerboelling I."/>
            <person name="Rothschild-Mancinelli K."/>
            <person name="Lyhne E.K."/>
            <person name="Kogle M.E."/>
            <person name="Barry K."/>
            <person name="Clum A."/>
            <person name="Na H."/>
            <person name="Ledsgaard L."/>
            <person name="Lin J."/>
            <person name="Lipzen A."/>
            <person name="Kuo A."/>
            <person name="Riley R."/>
            <person name="Mondo S."/>
            <person name="Labutti K."/>
            <person name="Haridas S."/>
            <person name="Pangalinan J."/>
            <person name="Salamov A.A."/>
            <person name="Simmons B.A."/>
            <person name="Magnuson J.K."/>
            <person name="Chen J."/>
            <person name="Drula E."/>
            <person name="Henrissat B."/>
            <person name="Wiebenga A."/>
            <person name="Lubbers R.J."/>
            <person name="Gomes A.C."/>
            <person name="Macurrencykelacurrency M.R."/>
            <person name="Stajich J."/>
            <person name="Grigoriev I.V."/>
            <person name="Mortensen U.H."/>
            <person name="De Vries R.P."/>
            <person name="Baker S.E."/>
            <person name="Andersen M.R."/>
        </authorList>
    </citation>
    <scope>NUCLEOTIDE SEQUENCE [LARGE SCALE GENOMIC DNA]</scope>
    <source>
        <strain evidence="1 2">CBS 449.75</strain>
    </source>
</reference>
<gene>
    <name evidence="1" type="ORF">BJX67DRAFT_386642</name>
</gene>
<evidence type="ECO:0000313" key="2">
    <source>
        <dbReference type="Proteomes" id="UP001610432"/>
    </source>
</evidence>
<dbReference type="SUPFAM" id="SSF53335">
    <property type="entry name" value="S-adenosyl-L-methionine-dependent methyltransferases"/>
    <property type="match status" value="1"/>
</dbReference>
<sequence>MSPASFPAPGTHPENFRYSVYNILEPVPEELRGRYDLVHVRLLVAALGKGDVDTAVRNLVLLLRPGGWIQWEDLDSYTWAGRVPSSHVKEMHALMRSHMEARGMEEHIPSAFVAAATAHQDLQNVSARAFNTLEGGTQHRDAFNKAFLWSCARSSKMILRARGEENVEAEATRLDEGARRDIERDGIFWDSDEHVLLAQRR</sequence>
<dbReference type="EMBL" id="JBFXLQ010000126">
    <property type="protein sequence ID" value="KAL2859776.1"/>
    <property type="molecule type" value="Genomic_DNA"/>
</dbReference>
<dbReference type="RefSeq" id="XP_070880332.1">
    <property type="nucleotide sequence ID" value="XM_071034112.1"/>
</dbReference>
<accession>A0ABR4L5L7</accession>
<keyword evidence="2" id="KW-1185">Reference proteome</keyword>
<organism evidence="1 2">
    <name type="scientific">Aspergillus lucknowensis</name>
    <dbReference type="NCBI Taxonomy" id="176173"/>
    <lineage>
        <taxon>Eukaryota</taxon>
        <taxon>Fungi</taxon>
        <taxon>Dikarya</taxon>
        <taxon>Ascomycota</taxon>
        <taxon>Pezizomycotina</taxon>
        <taxon>Eurotiomycetes</taxon>
        <taxon>Eurotiomycetidae</taxon>
        <taxon>Eurotiales</taxon>
        <taxon>Aspergillaceae</taxon>
        <taxon>Aspergillus</taxon>
        <taxon>Aspergillus subgen. Nidulantes</taxon>
    </lineage>
</organism>
<dbReference type="Gene3D" id="3.40.50.150">
    <property type="entry name" value="Vaccinia Virus protein VP39"/>
    <property type="match status" value="1"/>
</dbReference>
<evidence type="ECO:0000313" key="1">
    <source>
        <dbReference type="EMBL" id="KAL2859776.1"/>
    </source>
</evidence>
<protein>
    <recommendedName>
        <fullName evidence="3">Methyltransferase domain-containing protein</fullName>
    </recommendedName>
</protein>
<dbReference type="GeneID" id="98149184"/>
<dbReference type="Proteomes" id="UP001610432">
    <property type="component" value="Unassembled WGS sequence"/>
</dbReference>
<dbReference type="InterPro" id="IPR029063">
    <property type="entry name" value="SAM-dependent_MTases_sf"/>
</dbReference>
<evidence type="ECO:0008006" key="3">
    <source>
        <dbReference type="Google" id="ProtNLM"/>
    </source>
</evidence>
<comment type="caution">
    <text evidence="1">The sequence shown here is derived from an EMBL/GenBank/DDBJ whole genome shotgun (WGS) entry which is preliminary data.</text>
</comment>